<evidence type="ECO:0000313" key="2">
    <source>
        <dbReference type="EMBL" id="ACB96509.1"/>
    </source>
</evidence>
<proteinExistence type="predicted"/>
<dbReference type="KEGG" id="bid:Bind_2941"/>
<dbReference type="Proteomes" id="UP000001695">
    <property type="component" value="Chromosome"/>
</dbReference>
<dbReference type="HOGENOM" id="CLU_083625_0_0_5"/>
<reference evidence="2 3" key="2">
    <citation type="journal article" date="2010" name="J. Bacteriol.">
        <title>Complete genome sequence of Beijerinckia indica subsp. indica.</title>
        <authorList>
            <person name="Tamas I."/>
            <person name="Dedysh S.N."/>
            <person name="Liesack W."/>
            <person name="Stott M.B."/>
            <person name="Alam M."/>
            <person name="Murrell J.C."/>
            <person name="Dunfield P.F."/>
        </authorList>
    </citation>
    <scope>NUCLEOTIDE SEQUENCE [LARGE SCALE GENOMIC DNA]</scope>
    <source>
        <strain evidence="3">ATCC 9039 / DSM 1715 / NCIMB 8712</strain>
    </source>
</reference>
<evidence type="ECO:0000313" key="3">
    <source>
        <dbReference type="Proteomes" id="UP000001695"/>
    </source>
</evidence>
<name>B2IKW9_BEII9</name>
<dbReference type="AlphaFoldDB" id="B2IKW9"/>
<dbReference type="InterPro" id="IPR008319">
    <property type="entry name" value="GyrI-like_CCH_Lin2189-like"/>
</dbReference>
<reference evidence="3" key="1">
    <citation type="submission" date="2008-03" db="EMBL/GenBank/DDBJ databases">
        <title>Complete sequence of chromosome of Beijerinckia indica subsp. indica ATCC 9039.</title>
        <authorList>
            <consortium name="US DOE Joint Genome Institute"/>
            <person name="Copeland A."/>
            <person name="Lucas S."/>
            <person name="Lapidus A."/>
            <person name="Glavina del Rio T."/>
            <person name="Dalin E."/>
            <person name="Tice H."/>
            <person name="Bruce D."/>
            <person name="Goodwin L."/>
            <person name="Pitluck S."/>
            <person name="LaButti K."/>
            <person name="Schmutz J."/>
            <person name="Larimer F."/>
            <person name="Land M."/>
            <person name="Hauser L."/>
            <person name="Kyrpides N."/>
            <person name="Mikhailova N."/>
            <person name="Dunfield P.F."/>
            <person name="Dedysh S.N."/>
            <person name="Liesack W."/>
            <person name="Saw J.H."/>
            <person name="Alam M."/>
            <person name="Chen Y."/>
            <person name="Murrell J.C."/>
            <person name="Richardson P."/>
        </authorList>
    </citation>
    <scope>NUCLEOTIDE SEQUENCE [LARGE SCALE GENOMIC DNA]</scope>
    <source>
        <strain evidence="3">ATCC 9039 / DSM 1715 / NCIMB 8712</strain>
    </source>
</reference>
<keyword evidence="3" id="KW-1185">Reference proteome</keyword>
<dbReference type="SUPFAM" id="SSF55136">
    <property type="entry name" value="Probable bacterial effector-binding domain"/>
    <property type="match status" value="1"/>
</dbReference>
<dbReference type="Gene3D" id="3.20.80.10">
    <property type="entry name" value="Regulatory factor, effector binding domain"/>
    <property type="match status" value="1"/>
</dbReference>
<dbReference type="OrthoDB" id="4772335at2"/>
<accession>B2IKW9</accession>
<dbReference type="EMBL" id="CP001016">
    <property type="protein sequence ID" value="ACB96509.1"/>
    <property type="molecule type" value="Genomic_DNA"/>
</dbReference>
<evidence type="ECO:0000259" key="1">
    <source>
        <dbReference type="Pfam" id="PF06445"/>
    </source>
</evidence>
<sequence>MEKIDIKKQYKALYSGRVGEFIVLDLPPLTYFSFDGAGDPNAVPEYMAAVEALYAASYTLKFMSKEILERDYVVPPLEGLWWADDMADFTARRKDRWRWRMMILIPNFIGEAMAKAAITRAQEKKRLPALSKLRLVHLEEGQVVQTLHIGSYDDEGPVLKKLHDDVLPARGLVEAGHHHEIYLSDPRKTSVAKLKTILRQPVRSAA</sequence>
<dbReference type="InterPro" id="IPR011256">
    <property type="entry name" value="Reg_factor_effector_dom_sf"/>
</dbReference>
<dbReference type="PIRSF" id="PIRSF031644">
    <property type="entry name" value="UCP031644"/>
    <property type="match status" value="1"/>
</dbReference>
<gene>
    <name evidence="2" type="ordered locus">Bind_2941</name>
</gene>
<dbReference type="Pfam" id="PF06445">
    <property type="entry name" value="GyrI-like"/>
    <property type="match status" value="1"/>
</dbReference>
<dbReference type="RefSeq" id="WP_012385860.1">
    <property type="nucleotide sequence ID" value="NC_010581.1"/>
</dbReference>
<organism evidence="2 3">
    <name type="scientific">Beijerinckia indica subsp. indica (strain ATCC 9039 / DSM 1715 / NCIMB 8712)</name>
    <dbReference type="NCBI Taxonomy" id="395963"/>
    <lineage>
        <taxon>Bacteria</taxon>
        <taxon>Pseudomonadati</taxon>
        <taxon>Pseudomonadota</taxon>
        <taxon>Alphaproteobacteria</taxon>
        <taxon>Hyphomicrobiales</taxon>
        <taxon>Beijerinckiaceae</taxon>
        <taxon>Beijerinckia</taxon>
    </lineage>
</organism>
<feature type="domain" description="GyrI-like small molecule binding" evidence="1">
    <location>
        <begin position="22"/>
        <end position="201"/>
    </location>
</feature>
<dbReference type="InterPro" id="IPR029442">
    <property type="entry name" value="GyrI-like"/>
</dbReference>
<dbReference type="eggNOG" id="COG4832">
    <property type="taxonomic scope" value="Bacteria"/>
</dbReference>
<dbReference type="STRING" id="395963.Bind_2941"/>
<protein>
    <recommendedName>
        <fullName evidence="1">GyrI-like small molecule binding domain-containing protein</fullName>
    </recommendedName>
</protein>